<dbReference type="Pfam" id="PF00535">
    <property type="entry name" value="Glycos_transf_2"/>
    <property type="match status" value="1"/>
</dbReference>
<feature type="domain" description="Glycosyltransferase 2-like" evidence="4">
    <location>
        <begin position="134"/>
        <end position="259"/>
    </location>
</feature>
<comment type="similarity">
    <text evidence="1">Belongs to the glycosyltransferase 2 family.</text>
</comment>
<dbReference type="RefSeq" id="WP_105733919.1">
    <property type="nucleotide sequence ID" value="NZ_PVBT01000003.1"/>
</dbReference>
<dbReference type="InterPro" id="IPR029044">
    <property type="entry name" value="Nucleotide-diphossugar_trans"/>
</dbReference>
<sequence>MKFLRTDDGALDRDLVASSGLFDELFYALQLPDAGDCGTDLVEHYLKAGWKQGIDPSPHFSTIYYLDTNHDVSALGMNPLLHYILYGKKEGRLPRQIRIPPAGETTPLAVAPTPDEWEDLLASLTVDQEPEIDVIIPVYRGYDETSRCLYSVLSARQATEYRLVVVNDCSPEQRISELLRYLAERNAIELHVNGKNKGFVKTCNYAMGLHPECDIVLLNSDTEVFSNWLDRLKDAALSDSAIGTVTPFSNNAEICSYPKFIADNWNKLEIGDAELDQLAARVNGGQYIDIPTGIGFCMYVRRICVETVGLLNEEKFDKGYGEENDLCRRITAAGWRNIIAPNIFVRHYGATSFGASKAALIANATKTMELLHPGYSHTIAEFIATDPIRPFREALDIARLNQRSDRGTVLFVMHRWGGGTERHLHELASNLERDGIPVIFCRMHSSDPNRICLEYQLAELMPNLSEFDVRRDMESFIRYLQTLQIVHVHIHHLAGFPRSGPDFFRLVCDGARLSYDFTVHDYMSVCPRINLIDHSDIYCAEPDAKTCETCILRNGSPFGHPVVWEWRDAYFRLLRGARRIFVPDIDVAQRMSRFFPSLEYTLRPHEMVRVNNELPSINPIKKRQNARVAILGAIGPHKGSLLLEAVAKACVKLGLSLEFAVIGYTDRDLKLASIDNVTCTGPYEEKDAELKLLEANADIIWFPSVCPETYSYTLSTAFLAGVYPVGFDFGAVGSRIRDQNWGEVIPIELMLFPDDLAKILLRIARSDKPLKPKIFSEVTYTNTMATYYGLEPIQTKENKEAVPFVSSLL</sequence>
<dbReference type="SUPFAM" id="SSF53756">
    <property type="entry name" value="UDP-Glycosyltransferase/glycogen phosphorylase"/>
    <property type="match status" value="1"/>
</dbReference>
<evidence type="ECO:0000256" key="2">
    <source>
        <dbReference type="ARBA" id="ARBA00022676"/>
    </source>
</evidence>
<reference evidence="5 6" key="1">
    <citation type="submission" date="2018-02" db="EMBL/GenBank/DDBJ databases">
        <title>The draft genome of Phyllobacterium myrsinacearum DSM5892.</title>
        <authorList>
            <person name="Li L."/>
            <person name="Liu L."/>
            <person name="Zhang X."/>
            <person name="Wang T."/>
        </authorList>
    </citation>
    <scope>NUCLEOTIDE SEQUENCE [LARGE SCALE GENOMIC DNA]</scope>
    <source>
        <strain evidence="5 6">DSM 5892</strain>
    </source>
</reference>
<evidence type="ECO:0000259" key="4">
    <source>
        <dbReference type="Pfam" id="PF00535"/>
    </source>
</evidence>
<dbReference type="OrthoDB" id="9816424at2"/>
<dbReference type="AlphaFoldDB" id="A0A2S9JIW0"/>
<keyword evidence="6" id="KW-1185">Reference proteome</keyword>
<dbReference type="Gene3D" id="3.40.50.2000">
    <property type="entry name" value="Glycogen Phosphorylase B"/>
    <property type="match status" value="2"/>
</dbReference>
<dbReference type="Gene3D" id="3.90.550.10">
    <property type="entry name" value="Spore Coat Polysaccharide Biosynthesis Protein SpsA, Chain A"/>
    <property type="match status" value="1"/>
</dbReference>
<dbReference type="PANTHER" id="PTHR43179">
    <property type="entry name" value="RHAMNOSYLTRANSFERASE WBBL"/>
    <property type="match status" value="1"/>
</dbReference>
<dbReference type="InterPro" id="IPR001173">
    <property type="entry name" value="Glyco_trans_2-like"/>
</dbReference>
<evidence type="ECO:0000256" key="1">
    <source>
        <dbReference type="ARBA" id="ARBA00006739"/>
    </source>
</evidence>
<dbReference type="SUPFAM" id="SSF53448">
    <property type="entry name" value="Nucleotide-diphospho-sugar transferases"/>
    <property type="match status" value="1"/>
</dbReference>
<comment type="caution">
    <text evidence="5">The sequence shown here is derived from an EMBL/GenBank/DDBJ whole genome shotgun (WGS) entry which is preliminary data.</text>
</comment>
<dbReference type="GO" id="GO:0016757">
    <property type="term" value="F:glycosyltransferase activity"/>
    <property type="evidence" value="ECO:0007669"/>
    <property type="project" value="UniProtKB-KW"/>
</dbReference>
<keyword evidence="2" id="KW-0328">Glycosyltransferase</keyword>
<protein>
    <submittedName>
        <fullName evidence="5">Glycosyltransferase</fullName>
    </submittedName>
</protein>
<dbReference type="EMBL" id="PVBT01000003">
    <property type="protein sequence ID" value="PRD52905.1"/>
    <property type="molecule type" value="Genomic_DNA"/>
</dbReference>
<gene>
    <name evidence="5" type="ORF">C5750_10770</name>
</gene>
<dbReference type="Proteomes" id="UP000238563">
    <property type="component" value="Unassembled WGS sequence"/>
</dbReference>
<proteinExistence type="inferred from homology"/>
<evidence type="ECO:0000313" key="6">
    <source>
        <dbReference type="Proteomes" id="UP000238563"/>
    </source>
</evidence>
<evidence type="ECO:0000256" key="3">
    <source>
        <dbReference type="ARBA" id="ARBA00022679"/>
    </source>
</evidence>
<name>A0A2S9JIW0_9HYPH</name>
<evidence type="ECO:0000313" key="5">
    <source>
        <dbReference type="EMBL" id="PRD52905.1"/>
    </source>
</evidence>
<dbReference type="PANTHER" id="PTHR43179:SF12">
    <property type="entry name" value="GALACTOFURANOSYLTRANSFERASE GLFT2"/>
    <property type="match status" value="1"/>
</dbReference>
<organism evidence="5 6">
    <name type="scientific">Phyllobacterium myrsinacearum</name>
    <dbReference type="NCBI Taxonomy" id="28101"/>
    <lineage>
        <taxon>Bacteria</taxon>
        <taxon>Pseudomonadati</taxon>
        <taxon>Pseudomonadota</taxon>
        <taxon>Alphaproteobacteria</taxon>
        <taxon>Hyphomicrobiales</taxon>
        <taxon>Phyllobacteriaceae</taxon>
        <taxon>Phyllobacterium</taxon>
    </lineage>
</organism>
<keyword evidence="3 5" id="KW-0808">Transferase</keyword>
<accession>A0A2S9JIW0</accession>